<dbReference type="AlphaFoldDB" id="A0AAW1NP26"/>
<name>A0AAW1NP26_9CHLO</name>
<sequence>MLKQTRAWRRGREALRHGFASSPGWKVSKPGNQSTTLSCTFDELSQTGESNGAASSPVSQLLHAVVSCAQHALRAAAEESRVAVLGETLQPRYPNTTWPS</sequence>
<reference evidence="1 2" key="1">
    <citation type="journal article" date="2024" name="Nat. Commun.">
        <title>Phylogenomics reveals the evolutionary origins of lichenization in chlorophyte algae.</title>
        <authorList>
            <person name="Puginier C."/>
            <person name="Libourel C."/>
            <person name="Otte J."/>
            <person name="Skaloud P."/>
            <person name="Haon M."/>
            <person name="Grisel S."/>
            <person name="Petersen M."/>
            <person name="Berrin J.G."/>
            <person name="Delaux P.M."/>
            <person name="Dal Grande F."/>
            <person name="Keller J."/>
        </authorList>
    </citation>
    <scope>NUCLEOTIDE SEQUENCE [LARGE SCALE GENOMIC DNA]</scope>
    <source>
        <strain evidence="1 2">SAG 2036</strain>
    </source>
</reference>
<evidence type="ECO:0000313" key="2">
    <source>
        <dbReference type="Proteomes" id="UP001465755"/>
    </source>
</evidence>
<comment type="caution">
    <text evidence="1">The sequence shown here is derived from an EMBL/GenBank/DDBJ whole genome shotgun (WGS) entry which is preliminary data.</text>
</comment>
<keyword evidence="2" id="KW-1185">Reference proteome</keyword>
<evidence type="ECO:0000313" key="1">
    <source>
        <dbReference type="EMBL" id="KAK9786273.1"/>
    </source>
</evidence>
<proteinExistence type="predicted"/>
<gene>
    <name evidence="1" type="ORF">WJX73_002430</name>
</gene>
<dbReference type="Proteomes" id="UP001465755">
    <property type="component" value="Unassembled WGS sequence"/>
</dbReference>
<accession>A0AAW1NP26</accession>
<organism evidence="1 2">
    <name type="scientific">Symbiochloris irregularis</name>
    <dbReference type="NCBI Taxonomy" id="706552"/>
    <lineage>
        <taxon>Eukaryota</taxon>
        <taxon>Viridiplantae</taxon>
        <taxon>Chlorophyta</taxon>
        <taxon>core chlorophytes</taxon>
        <taxon>Trebouxiophyceae</taxon>
        <taxon>Trebouxiales</taxon>
        <taxon>Trebouxiaceae</taxon>
        <taxon>Symbiochloris</taxon>
    </lineage>
</organism>
<dbReference type="EMBL" id="JALJOQ010000277">
    <property type="protein sequence ID" value="KAK9786273.1"/>
    <property type="molecule type" value="Genomic_DNA"/>
</dbReference>
<protein>
    <submittedName>
        <fullName evidence="1">Uncharacterized protein</fullName>
    </submittedName>
</protein>